<proteinExistence type="predicted"/>
<sequence>MSGHENKPRPKVPEGKSRQLTTRQMKPTKQGFVGYETIWEPMQKVAKYKTPKRP</sequence>
<reference evidence="2" key="1">
    <citation type="submission" date="2018-06" db="EMBL/GenBank/DDBJ databases">
        <authorList>
            <person name="Zhirakovskaya E."/>
        </authorList>
    </citation>
    <scope>NUCLEOTIDE SEQUENCE</scope>
</reference>
<gene>
    <name evidence="2" type="ORF">MNBD_ALPHA08-2444</name>
</gene>
<feature type="compositionally biased region" description="Polar residues" evidence="1">
    <location>
        <begin position="18"/>
        <end position="27"/>
    </location>
</feature>
<feature type="region of interest" description="Disordered" evidence="1">
    <location>
        <begin position="1"/>
        <end position="29"/>
    </location>
</feature>
<organism evidence="2">
    <name type="scientific">hydrothermal vent metagenome</name>
    <dbReference type="NCBI Taxonomy" id="652676"/>
    <lineage>
        <taxon>unclassified sequences</taxon>
        <taxon>metagenomes</taxon>
        <taxon>ecological metagenomes</taxon>
    </lineage>
</organism>
<protein>
    <submittedName>
        <fullName evidence="2">Uncharacterized protein</fullName>
    </submittedName>
</protein>
<accession>A0A3B0SDN7</accession>
<dbReference type="AlphaFoldDB" id="A0A3B0SDN7"/>
<evidence type="ECO:0000313" key="2">
    <source>
        <dbReference type="EMBL" id="VAW02420.1"/>
    </source>
</evidence>
<evidence type="ECO:0000256" key="1">
    <source>
        <dbReference type="SAM" id="MobiDB-lite"/>
    </source>
</evidence>
<name>A0A3B0SDN7_9ZZZZ</name>
<dbReference type="EMBL" id="UOEC01000198">
    <property type="protein sequence ID" value="VAW02420.1"/>
    <property type="molecule type" value="Genomic_DNA"/>
</dbReference>
<feature type="compositionally biased region" description="Basic and acidic residues" evidence="1">
    <location>
        <begin position="1"/>
        <end position="17"/>
    </location>
</feature>